<dbReference type="CDD" id="cd05400">
    <property type="entry name" value="NT_2-5OAS_ClassI-CCAase"/>
    <property type="match status" value="1"/>
</dbReference>
<gene>
    <name evidence="3" type="ORF">H6H03_33075</name>
</gene>
<sequence length="312" mass="34630">MGSSGGSYSWSSSSSSEDISQMLKRAGESTDTSSYNAEVNSLLQAALKEFNDRDVDATQQHLSVLKEVIESEIENSVDLLFGGSIRKNTFINGLSDVDTLVLLNNTSLEKNSPQEVLDYFAQRIQQRLPNTDVSVGKLAVTVRYSDGQEIQILPAIRTASGLRISNPETGKWSNVVRPDSFARKLTAVNQEFSGKVVPTIKLFKAVVKDILPKSLKISGYHAESLAIEAFKNYQGSRTYKDMLTHLCREATNLVKSPIKDKTGQSLHVDDSLGEANSQARTHISAYLKRLTNKIEASDKFKSKEKWQEWFGE</sequence>
<name>A0ABR8KHW2_9NOSO</name>
<feature type="compositionally biased region" description="Low complexity" evidence="2">
    <location>
        <begin position="1"/>
        <end position="16"/>
    </location>
</feature>
<proteinExistence type="predicted"/>
<evidence type="ECO:0000313" key="4">
    <source>
        <dbReference type="Proteomes" id="UP000637383"/>
    </source>
</evidence>
<dbReference type="InterPro" id="IPR043519">
    <property type="entry name" value="NT_sf"/>
</dbReference>
<protein>
    <submittedName>
        <fullName evidence="3">Nucleotidyltransferase</fullName>
    </submittedName>
</protein>
<keyword evidence="1" id="KW-0051">Antiviral defense</keyword>
<keyword evidence="4" id="KW-1185">Reference proteome</keyword>
<dbReference type="Gene3D" id="3.30.460.10">
    <property type="entry name" value="Beta Polymerase, domain 2"/>
    <property type="match status" value="1"/>
</dbReference>
<evidence type="ECO:0000256" key="1">
    <source>
        <dbReference type="ARBA" id="ARBA00023118"/>
    </source>
</evidence>
<dbReference type="NCBIfam" id="NF041117">
    <property type="entry name" value="CBASS_cyclase_b"/>
    <property type="match status" value="1"/>
</dbReference>
<accession>A0ABR8KHW2</accession>
<dbReference type="EMBL" id="JACJTU010000055">
    <property type="protein sequence ID" value="MBD2738655.1"/>
    <property type="molecule type" value="Genomic_DNA"/>
</dbReference>
<evidence type="ECO:0000313" key="3">
    <source>
        <dbReference type="EMBL" id="MBD2738655.1"/>
    </source>
</evidence>
<dbReference type="Pfam" id="PF18144">
    <property type="entry name" value="SMODS"/>
    <property type="match status" value="1"/>
</dbReference>
<dbReference type="Proteomes" id="UP000637383">
    <property type="component" value="Unassembled WGS sequence"/>
</dbReference>
<comment type="caution">
    <text evidence="3">The sequence shown here is derived from an EMBL/GenBank/DDBJ whole genome shotgun (WGS) entry which is preliminary data.</text>
</comment>
<dbReference type="SUPFAM" id="SSF81301">
    <property type="entry name" value="Nucleotidyltransferase"/>
    <property type="match status" value="1"/>
</dbReference>
<dbReference type="InterPro" id="IPR053550">
    <property type="entry name" value="CD-NTase"/>
</dbReference>
<dbReference type="InterPro" id="IPR006116">
    <property type="entry name" value="NT_2-5OAS_ClassI-CCAase"/>
</dbReference>
<reference evidence="3 4" key="1">
    <citation type="journal article" date="2020" name="ISME J.">
        <title>Comparative genomics reveals insights into cyanobacterial evolution and habitat adaptation.</title>
        <authorList>
            <person name="Chen M.Y."/>
            <person name="Teng W.K."/>
            <person name="Zhao L."/>
            <person name="Hu C.X."/>
            <person name="Zhou Y.K."/>
            <person name="Han B.P."/>
            <person name="Song L.R."/>
            <person name="Shu W.S."/>
        </authorList>
    </citation>
    <scope>NUCLEOTIDE SEQUENCE [LARGE SCALE GENOMIC DNA]</scope>
    <source>
        <strain evidence="3 4">FACHB-159</strain>
    </source>
</reference>
<evidence type="ECO:0000256" key="2">
    <source>
        <dbReference type="SAM" id="MobiDB-lite"/>
    </source>
</evidence>
<organism evidence="3 4">
    <name type="scientific">Nostoc paludosum FACHB-159</name>
    <dbReference type="NCBI Taxonomy" id="2692908"/>
    <lineage>
        <taxon>Bacteria</taxon>
        <taxon>Bacillati</taxon>
        <taxon>Cyanobacteriota</taxon>
        <taxon>Cyanophyceae</taxon>
        <taxon>Nostocales</taxon>
        <taxon>Nostocaceae</taxon>
        <taxon>Nostoc</taxon>
    </lineage>
</organism>
<dbReference type="RefSeq" id="WP_190959181.1">
    <property type="nucleotide sequence ID" value="NZ_JACJTU010000055.1"/>
</dbReference>
<feature type="region of interest" description="Disordered" evidence="2">
    <location>
        <begin position="1"/>
        <end position="32"/>
    </location>
</feature>